<evidence type="ECO:0000259" key="6">
    <source>
        <dbReference type="PROSITE" id="PS50089"/>
    </source>
</evidence>
<accession>A0A2T7F198</accession>
<dbReference type="AlphaFoldDB" id="A0A2T7F198"/>
<feature type="compositionally biased region" description="Acidic residues" evidence="5">
    <location>
        <begin position="98"/>
        <end position="120"/>
    </location>
</feature>
<feature type="domain" description="RING-type" evidence="6">
    <location>
        <begin position="48"/>
        <end position="89"/>
    </location>
</feature>
<dbReference type="GO" id="GO:0006511">
    <property type="term" value="P:ubiquitin-dependent protein catabolic process"/>
    <property type="evidence" value="ECO:0007669"/>
    <property type="project" value="TreeGrafter"/>
</dbReference>
<gene>
    <name evidence="7" type="ORF">GQ55_1G020500</name>
</gene>
<evidence type="ECO:0000256" key="1">
    <source>
        <dbReference type="ARBA" id="ARBA00022723"/>
    </source>
</evidence>
<keyword evidence="2 4" id="KW-0863">Zinc-finger</keyword>
<protein>
    <recommendedName>
        <fullName evidence="6">RING-type domain-containing protein</fullName>
    </recommendedName>
</protein>
<evidence type="ECO:0000256" key="3">
    <source>
        <dbReference type="ARBA" id="ARBA00022833"/>
    </source>
</evidence>
<dbReference type="CDD" id="cd16454">
    <property type="entry name" value="RING-H2_PA-TM-RING"/>
    <property type="match status" value="1"/>
</dbReference>
<feature type="region of interest" description="Disordered" evidence="5">
    <location>
        <begin position="93"/>
        <end position="120"/>
    </location>
</feature>
<keyword evidence="8" id="KW-1185">Reference proteome</keyword>
<sequence>MQGQWFLGPDRIFFVSAGPRKRARVADPSEAILGLPKVAGDRRSGEECAICLKDFNAEEMLRAMPCSHAFHEHCIFQWLYRNPSCPLCRRRLSPTDDVKEEDEEDGEDEDAWEDSEDEEDWGSMYRQYAIQVRRYGDTRV</sequence>
<reference evidence="7 8" key="1">
    <citation type="submission" date="2018-04" db="EMBL/GenBank/DDBJ databases">
        <title>WGS assembly of Panicum hallii var. hallii HAL2.</title>
        <authorList>
            <person name="Lovell J."/>
            <person name="Jenkins J."/>
            <person name="Lowry D."/>
            <person name="Mamidi S."/>
            <person name="Sreedasyam A."/>
            <person name="Weng X."/>
            <person name="Barry K."/>
            <person name="Bonette J."/>
            <person name="Campitelli B."/>
            <person name="Daum C."/>
            <person name="Gordon S."/>
            <person name="Gould B."/>
            <person name="Lipzen A."/>
            <person name="MacQueen A."/>
            <person name="Palacio-Mejia J."/>
            <person name="Plott C."/>
            <person name="Shakirov E."/>
            <person name="Shu S."/>
            <person name="Yoshinaga Y."/>
            <person name="Zane M."/>
            <person name="Rokhsar D."/>
            <person name="Grimwood J."/>
            <person name="Schmutz J."/>
            <person name="Juenger T."/>
        </authorList>
    </citation>
    <scope>NUCLEOTIDE SEQUENCE [LARGE SCALE GENOMIC DNA]</scope>
    <source>
        <strain evidence="8">cv. HAL2</strain>
    </source>
</reference>
<evidence type="ECO:0000256" key="5">
    <source>
        <dbReference type="SAM" id="MobiDB-lite"/>
    </source>
</evidence>
<dbReference type="OrthoDB" id="693546at2759"/>
<evidence type="ECO:0000313" key="7">
    <source>
        <dbReference type="EMBL" id="PUZ73843.1"/>
    </source>
</evidence>
<dbReference type="SUPFAM" id="SSF57850">
    <property type="entry name" value="RING/U-box"/>
    <property type="match status" value="1"/>
</dbReference>
<evidence type="ECO:0000256" key="4">
    <source>
        <dbReference type="PROSITE-ProRule" id="PRU00175"/>
    </source>
</evidence>
<dbReference type="PROSITE" id="PS50089">
    <property type="entry name" value="ZF_RING_2"/>
    <property type="match status" value="1"/>
</dbReference>
<dbReference type="Gene3D" id="3.30.40.10">
    <property type="entry name" value="Zinc/RING finger domain, C3HC4 (zinc finger)"/>
    <property type="match status" value="1"/>
</dbReference>
<dbReference type="SMART" id="SM00184">
    <property type="entry name" value="RING"/>
    <property type="match status" value="1"/>
</dbReference>
<dbReference type="GO" id="GO:0008270">
    <property type="term" value="F:zinc ion binding"/>
    <property type="evidence" value="ECO:0007669"/>
    <property type="project" value="UniProtKB-KW"/>
</dbReference>
<dbReference type="InterPro" id="IPR051834">
    <property type="entry name" value="RING_finger_E3_ligase"/>
</dbReference>
<evidence type="ECO:0000256" key="2">
    <source>
        <dbReference type="ARBA" id="ARBA00022771"/>
    </source>
</evidence>
<dbReference type="GO" id="GO:0005634">
    <property type="term" value="C:nucleus"/>
    <property type="evidence" value="ECO:0007669"/>
    <property type="project" value="TreeGrafter"/>
</dbReference>
<dbReference type="Pfam" id="PF13639">
    <property type="entry name" value="zf-RING_2"/>
    <property type="match status" value="1"/>
</dbReference>
<dbReference type="Gramene" id="PUZ73843">
    <property type="protein sequence ID" value="PUZ73843"/>
    <property type="gene ID" value="GQ55_1G020500"/>
</dbReference>
<keyword evidence="1" id="KW-0479">Metal-binding</keyword>
<name>A0A2T7F198_9POAL</name>
<dbReference type="STRING" id="1504633.A0A2T7F198"/>
<evidence type="ECO:0000313" key="8">
    <source>
        <dbReference type="Proteomes" id="UP000244336"/>
    </source>
</evidence>
<dbReference type="Proteomes" id="UP000244336">
    <property type="component" value="Chromosome 1"/>
</dbReference>
<keyword evidence="3" id="KW-0862">Zinc</keyword>
<dbReference type="EMBL" id="CM009749">
    <property type="protein sequence ID" value="PUZ73843.1"/>
    <property type="molecule type" value="Genomic_DNA"/>
</dbReference>
<organism evidence="7 8">
    <name type="scientific">Panicum hallii var. hallii</name>
    <dbReference type="NCBI Taxonomy" id="1504633"/>
    <lineage>
        <taxon>Eukaryota</taxon>
        <taxon>Viridiplantae</taxon>
        <taxon>Streptophyta</taxon>
        <taxon>Embryophyta</taxon>
        <taxon>Tracheophyta</taxon>
        <taxon>Spermatophyta</taxon>
        <taxon>Magnoliopsida</taxon>
        <taxon>Liliopsida</taxon>
        <taxon>Poales</taxon>
        <taxon>Poaceae</taxon>
        <taxon>PACMAD clade</taxon>
        <taxon>Panicoideae</taxon>
        <taxon>Panicodae</taxon>
        <taxon>Paniceae</taxon>
        <taxon>Panicinae</taxon>
        <taxon>Panicum</taxon>
        <taxon>Panicum sect. Panicum</taxon>
    </lineage>
</organism>
<dbReference type="InterPro" id="IPR001841">
    <property type="entry name" value="Znf_RING"/>
</dbReference>
<dbReference type="InterPro" id="IPR013083">
    <property type="entry name" value="Znf_RING/FYVE/PHD"/>
</dbReference>
<dbReference type="PANTHER" id="PTHR45931:SF23">
    <property type="entry name" value="OS12G0134500 PROTEIN"/>
    <property type="match status" value="1"/>
</dbReference>
<dbReference type="PANTHER" id="PTHR45931">
    <property type="entry name" value="SI:CH211-59O9.10"/>
    <property type="match status" value="1"/>
</dbReference>
<dbReference type="GO" id="GO:0061630">
    <property type="term" value="F:ubiquitin protein ligase activity"/>
    <property type="evidence" value="ECO:0007669"/>
    <property type="project" value="TreeGrafter"/>
</dbReference>
<proteinExistence type="predicted"/>